<feature type="chain" id="PRO_5046116128" description="Outer membrane protein beta-barrel domain-containing protein" evidence="1">
    <location>
        <begin position="22"/>
        <end position="470"/>
    </location>
</feature>
<organism evidence="2 3">
    <name type="scientific">Hymenobacter nitidus</name>
    <dbReference type="NCBI Taxonomy" id="2880929"/>
    <lineage>
        <taxon>Bacteria</taxon>
        <taxon>Pseudomonadati</taxon>
        <taxon>Bacteroidota</taxon>
        <taxon>Cytophagia</taxon>
        <taxon>Cytophagales</taxon>
        <taxon>Hymenobacteraceae</taxon>
        <taxon>Hymenobacter</taxon>
    </lineage>
</organism>
<evidence type="ECO:0000256" key="1">
    <source>
        <dbReference type="SAM" id="SignalP"/>
    </source>
</evidence>
<evidence type="ECO:0008006" key="4">
    <source>
        <dbReference type="Google" id="ProtNLM"/>
    </source>
</evidence>
<comment type="caution">
    <text evidence="2">The sequence shown here is derived from an EMBL/GenBank/DDBJ whole genome shotgun (WGS) entry which is preliminary data.</text>
</comment>
<dbReference type="RefSeq" id="WP_226187368.1">
    <property type="nucleotide sequence ID" value="NZ_JAJADQ010000008.1"/>
</dbReference>
<protein>
    <recommendedName>
        <fullName evidence="4">Outer membrane protein beta-barrel domain-containing protein</fullName>
    </recommendedName>
</protein>
<gene>
    <name evidence="2" type="ORF">LGH70_15530</name>
</gene>
<sequence length="470" mass="51387">MRTLLLTVSLVFLTTLSQAQAFEPGLLVTVANDTLRGEIENSHWVETPTKVRFRNAPAAAVTTYGPEQLRLFRLTGGRYFRSELLPVDRTAETRATYLTQDKAPDQRPETIFAEVLVEGPAPLLRLVTPGATHYFVRRETQGYIELTERRLVRPDAQGRRTYVDANNYRSQLAVFFSDCPAATQAVATARFTAPDLAAVVQAYNQSCSGTKQAVASYLTPTRRRRSVALDAGVLAGVQLNSYVLHRQDERSEEGYSLDGLNVASRPHPIGGLYADLLFASRTTALHGDLTVNTVGKSGSVAAQGPLPAGEYRWKGIVYTARLGVRYFVPLGQTTRRLFVGTGLALDLMQVNETSLRYGDGQPRTGAGGVQVPGSGAFLAVNKGNNSFRGFDGVGSSLPYLEVGLRQNRFTTALDVRAHYANAYQDELAVQEPTSLGSTGGYYAPSYTGRFWLLNATVGYRLSKADQQPER</sequence>
<name>A0ABS8AGE6_9BACT</name>
<evidence type="ECO:0000313" key="3">
    <source>
        <dbReference type="Proteomes" id="UP001165297"/>
    </source>
</evidence>
<accession>A0ABS8AGE6</accession>
<evidence type="ECO:0000313" key="2">
    <source>
        <dbReference type="EMBL" id="MCB2379012.1"/>
    </source>
</evidence>
<reference evidence="2" key="1">
    <citation type="submission" date="2021-10" db="EMBL/GenBank/DDBJ databases">
        <authorList>
            <person name="Dean J.D."/>
            <person name="Kim M.K."/>
            <person name="Newey C.N."/>
            <person name="Stoker T.S."/>
            <person name="Thompson D.W."/>
            <person name="Grose J.H."/>
        </authorList>
    </citation>
    <scope>NUCLEOTIDE SEQUENCE</scope>
    <source>
        <strain evidence="2">BT635</strain>
    </source>
</reference>
<feature type="signal peptide" evidence="1">
    <location>
        <begin position="1"/>
        <end position="21"/>
    </location>
</feature>
<keyword evidence="3" id="KW-1185">Reference proteome</keyword>
<dbReference type="Proteomes" id="UP001165297">
    <property type="component" value="Unassembled WGS sequence"/>
</dbReference>
<keyword evidence="1" id="KW-0732">Signal</keyword>
<proteinExistence type="predicted"/>
<dbReference type="EMBL" id="JAJADQ010000008">
    <property type="protein sequence ID" value="MCB2379012.1"/>
    <property type="molecule type" value="Genomic_DNA"/>
</dbReference>